<sequence length="42" mass="4544">MRRAPAGSLIFEASNELHGVRNVGADTAVYYVIRPMPKTGTP</sequence>
<dbReference type="SUPFAM" id="SSF51182">
    <property type="entry name" value="RmlC-like cupins"/>
    <property type="match status" value="1"/>
</dbReference>
<gene>
    <name evidence="1" type="ORF">J421_0481</name>
</gene>
<accession>W0RF56</accession>
<dbReference type="AlphaFoldDB" id="W0RF56"/>
<dbReference type="HOGENOM" id="CLU_3252107_0_0_0"/>
<proteinExistence type="predicted"/>
<dbReference type="EMBL" id="CP007128">
    <property type="protein sequence ID" value="AHG88018.1"/>
    <property type="molecule type" value="Genomic_DNA"/>
</dbReference>
<evidence type="ECO:0000313" key="2">
    <source>
        <dbReference type="Proteomes" id="UP000019151"/>
    </source>
</evidence>
<organism evidence="1 2">
    <name type="scientific">Gemmatirosa kalamazoonensis</name>
    <dbReference type="NCBI Taxonomy" id="861299"/>
    <lineage>
        <taxon>Bacteria</taxon>
        <taxon>Pseudomonadati</taxon>
        <taxon>Gemmatimonadota</taxon>
        <taxon>Gemmatimonadia</taxon>
        <taxon>Gemmatimonadales</taxon>
        <taxon>Gemmatimonadaceae</taxon>
        <taxon>Gemmatirosa</taxon>
    </lineage>
</organism>
<reference evidence="1 2" key="1">
    <citation type="journal article" date="2014" name="Genome Announc.">
        <title>Genome Sequence and Methylome of Soil Bacterium Gemmatirosa kalamazoonensis KBS708T, a Member of the Rarely Cultivated Gemmatimonadetes Phylum.</title>
        <authorList>
            <person name="Debruyn J.M."/>
            <person name="Radosevich M."/>
            <person name="Wommack K.E."/>
            <person name="Polson S.W."/>
            <person name="Hauser L.J."/>
            <person name="Fawaz M.N."/>
            <person name="Korlach J."/>
            <person name="Tsai Y.C."/>
        </authorList>
    </citation>
    <scope>NUCLEOTIDE SEQUENCE [LARGE SCALE GENOMIC DNA]</scope>
    <source>
        <strain evidence="1 2">KBS708</strain>
    </source>
</reference>
<protein>
    <submittedName>
        <fullName evidence="1">Uncharacterized protein</fullName>
    </submittedName>
</protein>
<dbReference type="InterPro" id="IPR011051">
    <property type="entry name" value="RmlC_Cupin_sf"/>
</dbReference>
<keyword evidence="2" id="KW-1185">Reference proteome</keyword>
<name>W0RF56_9BACT</name>
<dbReference type="RefSeq" id="WP_260525838.1">
    <property type="nucleotide sequence ID" value="NZ_CP007128.1"/>
</dbReference>
<dbReference type="KEGG" id="gba:J421_0481"/>
<evidence type="ECO:0000313" key="1">
    <source>
        <dbReference type="EMBL" id="AHG88018.1"/>
    </source>
</evidence>
<dbReference type="InParanoid" id="W0RF56"/>
<dbReference type="Proteomes" id="UP000019151">
    <property type="component" value="Chromosome"/>
</dbReference>